<organism evidence="1">
    <name type="scientific">Salvia splendens</name>
    <name type="common">Scarlet sage</name>
    <dbReference type="NCBI Taxonomy" id="180675"/>
    <lineage>
        <taxon>Eukaryota</taxon>
        <taxon>Viridiplantae</taxon>
        <taxon>Streptophyta</taxon>
        <taxon>Embryophyta</taxon>
        <taxon>Tracheophyta</taxon>
        <taxon>Spermatophyta</taxon>
        <taxon>Magnoliopsida</taxon>
        <taxon>eudicotyledons</taxon>
        <taxon>Gunneridae</taxon>
        <taxon>Pentapetalae</taxon>
        <taxon>asterids</taxon>
        <taxon>lamiids</taxon>
        <taxon>Lamiales</taxon>
        <taxon>Lamiaceae</taxon>
        <taxon>Nepetoideae</taxon>
        <taxon>Mentheae</taxon>
        <taxon>Salviinae</taxon>
        <taxon>Salvia</taxon>
        <taxon>Salvia subgen. Calosphace</taxon>
        <taxon>core Calosphace</taxon>
    </lineage>
</organism>
<reference evidence="1" key="1">
    <citation type="submission" date="2018-01" db="EMBL/GenBank/DDBJ databases">
        <authorList>
            <person name="Mao J.F."/>
        </authorList>
    </citation>
    <scope>NUCLEOTIDE SEQUENCE</scope>
    <source>
        <strain evidence="1">Huo1</strain>
        <tissue evidence="1">Leaf</tissue>
    </source>
</reference>
<evidence type="ECO:0000313" key="2">
    <source>
        <dbReference type="Proteomes" id="UP000298416"/>
    </source>
</evidence>
<dbReference type="Proteomes" id="UP000298416">
    <property type="component" value="Unassembled WGS sequence"/>
</dbReference>
<proteinExistence type="predicted"/>
<gene>
    <name evidence="1" type="ORF">SASPL_150393</name>
</gene>
<comment type="caution">
    <text evidence="1">The sequence shown here is derived from an EMBL/GenBank/DDBJ whole genome shotgun (WGS) entry which is preliminary data.</text>
</comment>
<evidence type="ECO:0000313" key="1">
    <source>
        <dbReference type="EMBL" id="KAG6388956.1"/>
    </source>
</evidence>
<keyword evidence="2" id="KW-1185">Reference proteome</keyword>
<accession>A0A8X8W6Q1</accession>
<name>A0A8X8W6Q1_SALSN</name>
<reference evidence="1" key="2">
    <citation type="submission" date="2020-08" db="EMBL/GenBank/DDBJ databases">
        <title>Plant Genome Project.</title>
        <authorList>
            <person name="Zhang R.-G."/>
        </authorList>
    </citation>
    <scope>NUCLEOTIDE SEQUENCE</scope>
    <source>
        <strain evidence="1">Huo1</strain>
        <tissue evidence="1">Leaf</tissue>
    </source>
</reference>
<sequence length="164" mass="18590">MLKFPRLLLGIRLNYLKIGTLKKAIEPEKPEPRKLEDIIEHSNGDVEIRFSDTRVARLNMRKPSRVSTSSVPLSSFEKENIKGTCFSPSGINHPEYKKRDFPDFKDERVISTLETSLKDFKTVSGKIIKSIHPPEMNLSIKTLEGEILASPYKGSSTGKFKDIV</sequence>
<dbReference type="AlphaFoldDB" id="A0A8X8W6Q1"/>
<dbReference type="EMBL" id="PNBA02000020">
    <property type="protein sequence ID" value="KAG6388956.1"/>
    <property type="molecule type" value="Genomic_DNA"/>
</dbReference>
<protein>
    <submittedName>
        <fullName evidence="1">Uncharacterized protein</fullName>
    </submittedName>
</protein>